<reference evidence="1" key="1">
    <citation type="submission" date="2018-02" db="EMBL/GenBank/DDBJ databases">
        <title>Rhizophora mucronata_Transcriptome.</title>
        <authorList>
            <person name="Meera S.P."/>
            <person name="Sreeshan A."/>
            <person name="Augustine A."/>
        </authorList>
    </citation>
    <scope>NUCLEOTIDE SEQUENCE</scope>
    <source>
        <tissue evidence="1">Leaf</tissue>
    </source>
</reference>
<dbReference type="EMBL" id="GGEC01074967">
    <property type="protein sequence ID" value="MBX55451.1"/>
    <property type="molecule type" value="Transcribed_RNA"/>
</dbReference>
<protein>
    <submittedName>
        <fullName evidence="1">Chloroplast photosystem I P700 apoprotein A2</fullName>
    </submittedName>
</protein>
<accession>A0A2P2PLB0</accession>
<evidence type="ECO:0000313" key="1">
    <source>
        <dbReference type="EMBL" id="MBX55451.1"/>
    </source>
</evidence>
<proteinExistence type="predicted"/>
<name>A0A2P2PLB0_RHIMU</name>
<sequence length="52" mass="5792">MGMGPFTCENYCLCNLGSSFQSIDCGSMVKPRLRKHDVTYQNAYTVLILSPT</sequence>
<dbReference type="AlphaFoldDB" id="A0A2P2PLB0"/>
<organism evidence="1">
    <name type="scientific">Rhizophora mucronata</name>
    <name type="common">Asiatic mangrove</name>
    <dbReference type="NCBI Taxonomy" id="61149"/>
    <lineage>
        <taxon>Eukaryota</taxon>
        <taxon>Viridiplantae</taxon>
        <taxon>Streptophyta</taxon>
        <taxon>Embryophyta</taxon>
        <taxon>Tracheophyta</taxon>
        <taxon>Spermatophyta</taxon>
        <taxon>Magnoliopsida</taxon>
        <taxon>eudicotyledons</taxon>
        <taxon>Gunneridae</taxon>
        <taxon>Pentapetalae</taxon>
        <taxon>rosids</taxon>
        <taxon>fabids</taxon>
        <taxon>Malpighiales</taxon>
        <taxon>Rhizophoraceae</taxon>
        <taxon>Rhizophora</taxon>
    </lineage>
</organism>